<feature type="region of interest" description="Disordered" evidence="2">
    <location>
        <begin position="102"/>
        <end position="279"/>
    </location>
</feature>
<accession>G0NF98</accession>
<feature type="region of interest" description="Disordered" evidence="2">
    <location>
        <begin position="401"/>
        <end position="437"/>
    </location>
</feature>
<name>G0NF98_CAEBE</name>
<dbReference type="Proteomes" id="UP000008068">
    <property type="component" value="Unassembled WGS sequence"/>
</dbReference>
<evidence type="ECO:0000256" key="1">
    <source>
        <dbReference type="SAM" id="Coils"/>
    </source>
</evidence>
<feature type="compositionally biased region" description="Polar residues" evidence="2">
    <location>
        <begin position="36"/>
        <end position="58"/>
    </location>
</feature>
<feature type="compositionally biased region" description="Polar residues" evidence="2">
    <location>
        <begin position="218"/>
        <end position="238"/>
    </location>
</feature>
<feature type="compositionally biased region" description="Basic and acidic residues" evidence="2">
    <location>
        <begin position="102"/>
        <end position="113"/>
    </location>
</feature>
<dbReference type="EMBL" id="GL379875">
    <property type="protein sequence ID" value="EGT59193.1"/>
    <property type="molecule type" value="Genomic_DNA"/>
</dbReference>
<evidence type="ECO:0000313" key="3">
    <source>
        <dbReference type="EMBL" id="EGT59193.1"/>
    </source>
</evidence>
<feature type="compositionally biased region" description="Basic and acidic residues" evidence="2">
    <location>
        <begin position="422"/>
        <end position="437"/>
    </location>
</feature>
<feature type="coiled-coil region" evidence="1">
    <location>
        <begin position="312"/>
        <end position="339"/>
    </location>
</feature>
<keyword evidence="4" id="KW-1185">Reference proteome</keyword>
<feature type="compositionally biased region" description="Polar residues" evidence="2">
    <location>
        <begin position="182"/>
        <end position="191"/>
    </location>
</feature>
<dbReference type="HOGENOM" id="CLU_627359_0_0_1"/>
<organism evidence="4">
    <name type="scientific">Caenorhabditis brenneri</name>
    <name type="common">Nematode worm</name>
    <dbReference type="NCBI Taxonomy" id="135651"/>
    <lineage>
        <taxon>Eukaryota</taxon>
        <taxon>Metazoa</taxon>
        <taxon>Ecdysozoa</taxon>
        <taxon>Nematoda</taxon>
        <taxon>Chromadorea</taxon>
        <taxon>Rhabditida</taxon>
        <taxon>Rhabditina</taxon>
        <taxon>Rhabditomorpha</taxon>
        <taxon>Rhabditoidea</taxon>
        <taxon>Rhabditidae</taxon>
        <taxon>Peloderinae</taxon>
        <taxon>Caenorhabditis</taxon>
    </lineage>
</organism>
<reference evidence="4" key="1">
    <citation type="submission" date="2011-07" db="EMBL/GenBank/DDBJ databases">
        <authorList>
            <consortium name="Caenorhabditis brenneri Sequencing and Analysis Consortium"/>
            <person name="Wilson R.K."/>
        </authorList>
    </citation>
    <scope>NUCLEOTIDE SEQUENCE [LARGE SCALE GENOMIC DNA]</scope>
    <source>
        <strain evidence="4">PB2801</strain>
    </source>
</reference>
<feature type="compositionally biased region" description="Low complexity" evidence="2">
    <location>
        <begin position="192"/>
        <end position="203"/>
    </location>
</feature>
<sequence>MDRKSESAGVGDQLIEEEWINAMKGAKKNVSEGSLLPSTSSQITDVSAQPPSVPSQLAGTLPPQVNRAQEFNNRPGKPGYSDGFYGVSGVELAHYVEIRKAQSKVELHPEPESSAKMLLENMTERSTSAESDTHELMRKRSKSSAPENVPEVSGKKKLTSSGSLDYVLPNDLAKEQTEEELPQTQAQADGTSSELGEGAASASIQLPSDTESFEIVSPVTSRDGSQDSEPSTSGNESSGIGERLRNRKRRLDSSLDDGGLSPPKTVSSDEDKVEEEYTDRNTCIAHEKRIFQTALTSFDSLMALSESGRSLLSGYRSEIEKMRNALAQEQNMFSDLCQKSENKGRITKENRKLINSWLEHYDGESEEKTFSCLQRIALIFSKNQDHIKQGYYRAKHLNHTRPVISPSTGEPAEMPTLQGEHQLNDKAVKANDQECKS</sequence>
<keyword evidence="1" id="KW-0175">Coiled coil</keyword>
<evidence type="ECO:0000256" key="2">
    <source>
        <dbReference type="SAM" id="MobiDB-lite"/>
    </source>
</evidence>
<proteinExistence type="predicted"/>
<protein>
    <submittedName>
        <fullName evidence="3">Uncharacterized protein</fullName>
    </submittedName>
</protein>
<dbReference type="InParanoid" id="G0NF98"/>
<dbReference type="AlphaFoldDB" id="G0NF98"/>
<feature type="region of interest" description="Disordered" evidence="2">
    <location>
        <begin position="29"/>
        <end position="60"/>
    </location>
</feature>
<evidence type="ECO:0000313" key="4">
    <source>
        <dbReference type="Proteomes" id="UP000008068"/>
    </source>
</evidence>
<gene>
    <name evidence="3" type="ORF">CAEBREN_17694</name>
</gene>